<keyword evidence="2" id="KW-0472">Membrane</keyword>
<reference evidence="3" key="1">
    <citation type="submission" date="2021-05" db="EMBL/GenBank/DDBJ databases">
        <title>The genome of the haptophyte Pavlova lutheri (Diacronema luteri, Pavlovales) - a model for lipid biosynthesis in eukaryotic algae.</title>
        <authorList>
            <person name="Hulatt C.J."/>
            <person name="Posewitz M.C."/>
        </authorList>
    </citation>
    <scope>NUCLEOTIDE SEQUENCE</scope>
    <source>
        <strain evidence="3">NIVA-4/92</strain>
    </source>
</reference>
<keyword evidence="2" id="KW-0812">Transmembrane</keyword>
<evidence type="ECO:0000256" key="2">
    <source>
        <dbReference type="SAM" id="Phobius"/>
    </source>
</evidence>
<feature type="region of interest" description="Disordered" evidence="1">
    <location>
        <begin position="38"/>
        <end position="68"/>
    </location>
</feature>
<organism evidence="3 4">
    <name type="scientific">Diacronema lutheri</name>
    <name type="common">Unicellular marine alga</name>
    <name type="synonym">Monochrysis lutheri</name>
    <dbReference type="NCBI Taxonomy" id="2081491"/>
    <lineage>
        <taxon>Eukaryota</taxon>
        <taxon>Haptista</taxon>
        <taxon>Haptophyta</taxon>
        <taxon>Pavlovophyceae</taxon>
        <taxon>Pavlovales</taxon>
        <taxon>Pavlovaceae</taxon>
        <taxon>Diacronema</taxon>
    </lineage>
</organism>
<gene>
    <name evidence="3" type="ORF">KFE25_008675</name>
</gene>
<feature type="compositionally biased region" description="Basic and acidic residues" evidence="1">
    <location>
        <begin position="152"/>
        <end position="162"/>
    </location>
</feature>
<evidence type="ECO:0000313" key="4">
    <source>
        <dbReference type="Proteomes" id="UP000751190"/>
    </source>
</evidence>
<dbReference type="AlphaFoldDB" id="A0A8J5Y2Y2"/>
<protein>
    <submittedName>
        <fullName evidence="3">Uncharacterized protein</fullName>
    </submittedName>
</protein>
<dbReference type="EMBL" id="JAGTXO010000001">
    <property type="protein sequence ID" value="KAG8470254.1"/>
    <property type="molecule type" value="Genomic_DNA"/>
</dbReference>
<proteinExistence type="predicted"/>
<name>A0A8J5Y2Y2_DIALT</name>
<evidence type="ECO:0000313" key="3">
    <source>
        <dbReference type="EMBL" id="KAG8470254.1"/>
    </source>
</evidence>
<feature type="compositionally biased region" description="Low complexity" evidence="1">
    <location>
        <begin position="38"/>
        <end position="57"/>
    </location>
</feature>
<dbReference type="OrthoDB" id="10592668at2759"/>
<sequence>MGGGVVVVPPGEVQRVASRVPTGGAQFWSVLTGAPASGAGAPAAGSGAGAPAAGAPAELDAGAEPVASPALEPTPAFVRSQTLNIILPRADSAIAMEPLPMMRARPLSEGDGPYVETPHEVRLTFERMALELPALRVPQQPSRMLTLDESEKENHEKENHDARRQRRTALANRIGKLFAIVCALAALIGGIAYFVRDSDRSREGSRLNFAYAPDR</sequence>
<accession>A0A8J5Y2Y2</accession>
<dbReference type="Proteomes" id="UP000751190">
    <property type="component" value="Unassembled WGS sequence"/>
</dbReference>
<keyword evidence="4" id="KW-1185">Reference proteome</keyword>
<feature type="transmembrane region" description="Helical" evidence="2">
    <location>
        <begin position="174"/>
        <end position="195"/>
    </location>
</feature>
<keyword evidence="2" id="KW-1133">Transmembrane helix</keyword>
<feature type="region of interest" description="Disordered" evidence="1">
    <location>
        <begin position="143"/>
        <end position="164"/>
    </location>
</feature>
<comment type="caution">
    <text evidence="3">The sequence shown here is derived from an EMBL/GenBank/DDBJ whole genome shotgun (WGS) entry which is preliminary data.</text>
</comment>
<evidence type="ECO:0000256" key="1">
    <source>
        <dbReference type="SAM" id="MobiDB-lite"/>
    </source>
</evidence>